<accession>A0A9Y2AJT1</accession>
<dbReference type="KEGG" id="sgbi:P3F81_00020"/>
<dbReference type="Gene3D" id="3.40.50.300">
    <property type="entry name" value="P-loop containing nucleotide triphosphate hydrolases"/>
    <property type="match status" value="1"/>
</dbReference>
<feature type="domain" description="RecF/RecN/SMC N-terminal" evidence="14">
    <location>
        <begin position="3"/>
        <end position="349"/>
    </location>
</feature>
<dbReference type="PROSITE" id="PS00618">
    <property type="entry name" value="RECF_2"/>
    <property type="match status" value="1"/>
</dbReference>
<sequence>MRIKKISLHNYRNYSQLSLDLSHNLNIFLGENAQGKTNIIEAIYYAAIGSSHRTSNDNELICWEKESAKIYLCFERMSVENELEFNFPVGKRREISYNGHKIKPKELIGTINVVLFSPEDLYLIKGAPAARRKFLDTEISQANPSYYSLLSQYNRVIAQRNVLLKKIKENQAKNDLLELWNQQLSELATKIVKQRIYSLKKLNMLANLMHRRISTNKENLEIGYIFNGEENFLPSDLNTWYNNKLAEVQAIDIRRGFTSVGPHRDDIILKVNGINLRSFGSQGQQRTGVLALKLAELEFIKSETGEYPVLLLDDVMSELDVNRRNQLLLFIRERIQTFITATDRSYFPKENVGKYYKVSAGSVME</sequence>
<dbReference type="InterPro" id="IPR018078">
    <property type="entry name" value="DNA-binding_RecF_CS"/>
</dbReference>
<feature type="binding site" evidence="12">
    <location>
        <begin position="30"/>
        <end position="37"/>
    </location>
    <ligand>
        <name>ATP</name>
        <dbReference type="ChEBI" id="CHEBI:30616"/>
    </ligand>
</feature>
<evidence type="ECO:0000256" key="2">
    <source>
        <dbReference type="ARBA" id="ARBA00008016"/>
    </source>
</evidence>
<dbReference type="GO" id="GO:0005524">
    <property type="term" value="F:ATP binding"/>
    <property type="evidence" value="ECO:0007669"/>
    <property type="project" value="UniProtKB-UniRule"/>
</dbReference>
<dbReference type="GO" id="GO:0000731">
    <property type="term" value="P:DNA synthesis involved in DNA repair"/>
    <property type="evidence" value="ECO:0007669"/>
    <property type="project" value="TreeGrafter"/>
</dbReference>
<dbReference type="InterPro" id="IPR042174">
    <property type="entry name" value="RecF_2"/>
</dbReference>
<dbReference type="Pfam" id="PF02463">
    <property type="entry name" value="SMC_N"/>
    <property type="match status" value="1"/>
</dbReference>
<keyword evidence="7 12" id="KW-0227">DNA damage</keyword>
<dbReference type="InterPro" id="IPR027417">
    <property type="entry name" value="P-loop_NTPase"/>
</dbReference>
<dbReference type="RefSeq" id="WP_147669373.1">
    <property type="nucleotide sequence ID" value="NZ_CP120678.1"/>
</dbReference>
<dbReference type="EMBL" id="CP120678">
    <property type="protein sequence ID" value="WIW70755.1"/>
    <property type="molecule type" value="Genomic_DNA"/>
</dbReference>
<evidence type="ECO:0000256" key="6">
    <source>
        <dbReference type="ARBA" id="ARBA00022741"/>
    </source>
</evidence>
<dbReference type="GO" id="GO:0009432">
    <property type="term" value="P:SOS response"/>
    <property type="evidence" value="ECO:0007669"/>
    <property type="project" value="UniProtKB-UniRule"/>
</dbReference>
<dbReference type="GO" id="GO:0003697">
    <property type="term" value="F:single-stranded DNA binding"/>
    <property type="evidence" value="ECO:0007669"/>
    <property type="project" value="UniProtKB-UniRule"/>
</dbReference>
<dbReference type="PANTHER" id="PTHR32182:SF0">
    <property type="entry name" value="DNA REPLICATION AND REPAIR PROTEIN RECF"/>
    <property type="match status" value="1"/>
</dbReference>
<evidence type="ECO:0000313" key="16">
    <source>
        <dbReference type="Proteomes" id="UP001243623"/>
    </source>
</evidence>
<gene>
    <name evidence="12 15" type="primary">recF</name>
    <name evidence="15" type="ORF">P3F81_00020</name>
</gene>
<keyword evidence="11 12" id="KW-0742">SOS response</keyword>
<evidence type="ECO:0000256" key="13">
    <source>
        <dbReference type="RuleBase" id="RU000578"/>
    </source>
</evidence>
<dbReference type="SUPFAM" id="SSF52540">
    <property type="entry name" value="P-loop containing nucleoside triphosphate hydrolases"/>
    <property type="match status" value="1"/>
</dbReference>
<dbReference type="GO" id="GO:0006302">
    <property type="term" value="P:double-strand break repair"/>
    <property type="evidence" value="ECO:0007669"/>
    <property type="project" value="TreeGrafter"/>
</dbReference>
<dbReference type="PROSITE" id="PS00617">
    <property type="entry name" value="RECF_1"/>
    <property type="match status" value="1"/>
</dbReference>
<dbReference type="GO" id="GO:0005737">
    <property type="term" value="C:cytoplasm"/>
    <property type="evidence" value="ECO:0007669"/>
    <property type="project" value="UniProtKB-SubCell"/>
</dbReference>
<evidence type="ECO:0000256" key="5">
    <source>
        <dbReference type="ARBA" id="ARBA00022705"/>
    </source>
</evidence>
<reference evidence="15" key="1">
    <citation type="submission" date="2023-03" db="EMBL/GenBank/DDBJ databases">
        <title>Selenobaculum gbiensis gen. nov. sp. nov., a new bacterium isolated from the gut microbiota of IBD patient.</title>
        <authorList>
            <person name="Yeo S."/>
            <person name="Park H."/>
            <person name="Huh C.S."/>
        </authorList>
    </citation>
    <scope>NUCLEOTIDE SEQUENCE</scope>
    <source>
        <strain evidence="15">ICN-92133</strain>
    </source>
</reference>
<evidence type="ECO:0000256" key="12">
    <source>
        <dbReference type="HAMAP-Rule" id="MF_00365"/>
    </source>
</evidence>
<dbReference type="InterPro" id="IPR003395">
    <property type="entry name" value="RecF/RecN/SMC_N"/>
</dbReference>
<proteinExistence type="inferred from homology"/>
<dbReference type="Gene3D" id="1.20.1050.90">
    <property type="entry name" value="RecF/RecN/SMC, N-terminal domain"/>
    <property type="match status" value="1"/>
</dbReference>
<keyword evidence="6 12" id="KW-0547">Nucleotide-binding</keyword>
<comment type="subcellular location">
    <subcellularLocation>
        <location evidence="1 12 13">Cytoplasm</location>
    </subcellularLocation>
</comment>
<evidence type="ECO:0000256" key="8">
    <source>
        <dbReference type="ARBA" id="ARBA00022840"/>
    </source>
</evidence>
<dbReference type="Proteomes" id="UP001243623">
    <property type="component" value="Chromosome"/>
</dbReference>
<keyword evidence="5 12" id="KW-0235">DNA replication</keyword>
<evidence type="ECO:0000256" key="3">
    <source>
        <dbReference type="ARBA" id="ARBA00020170"/>
    </source>
</evidence>
<evidence type="ECO:0000256" key="9">
    <source>
        <dbReference type="ARBA" id="ARBA00023125"/>
    </source>
</evidence>
<protein>
    <recommendedName>
        <fullName evidence="3 12">DNA replication and repair protein RecF</fullName>
    </recommendedName>
</protein>
<dbReference type="GO" id="GO:0006260">
    <property type="term" value="P:DNA replication"/>
    <property type="evidence" value="ECO:0007669"/>
    <property type="project" value="UniProtKB-UniRule"/>
</dbReference>
<keyword evidence="8 12" id="KW-0067">ATP-binding</keyword>
<dbReference type="NCBIfam" id="TIGR00611">
    <property type="entry name" value="recf"/>
    <property type="match status" value="1"/>
</dbReference>
<dbReference type="InterPro" id="IPR001238">
    <property type="entry name" value="DNA-binding_RecF"/>
</dbReference>
<dbReference type="AlphaFoldDB" id="A0A9Y2AJT1"/>
<evidence type="ECO:0000313" key="15">
    <source>
        <dbReference type="EMBL" id="WIW70755.1"/>
    </source>
</evidence>
<dbReference type="CDD" id="cd03242">
    <property type="entry name" value="ABC_RecF"/>
    <property type="match status" value="1"/>
</dbReference>
<evidence type="ECO:0000256" key="7">
    <source>
        <dbReference type="ARBA" id="ARBA00022763"/>
    </source>
</evidence>
<keyword evidence="10 12" id="KW-0234">DNA repair</keyword>
<comment type="similarity">
    <text evidence="2 12 13">Belongs to the RecF family.</text>
</comment>
<evidence type="ECO:0000256" key="4">
    <source>
        <dbReference type="ARBA" id="ARBA00022490"/>
    </source>
</evidence>
<evidence type="ECO:0000256" key="1">
    <source>
        <dbReference type="ARBA" id="ARBA00004496"/>
    </source>
</evidence>
<dbReference type="PANTHER" id="PTHR32182">
    <property type="entry name" value="DNA REPLICATION AND REPAIR PROTEIN RECF"/>
    <property type="match status" value="1"/>
</dbReference>
<dbReference type="HAMAP" id="MF_00365">
    <property type="entry name" value="RecF"/>
    <property type="match status" value="1"/>
</dbReference>
<keyword evidence="16" id="KW-1185">Reference proteome</keyword>
<evidence type="ECO:0000259" key="14">
    <source>
        <dbReference type="Pfam" id="PF02463"/>
    </source>
</evidence>
<evidence type="ECO:0000256" key="10">
    <source>
        <dbReference type="ARBA" id="ARBA00023204"/>
    </source>
</evidence>
<name>A0A9Y2AJT1_9FIRM</name>
<keyword evidence="9 12" id="KW-0238">DNA-binding</keyword>
<keyword evidence="4 12" id="KW-0963">Cytoplasm</keyword>
<organism evidence="15 16">
    <name type="scientific">Selenobaculum gibii</name>
    <dbReference type="NCBI Taxonomy" id="3054208"/>
    <lineage>
        <taxon>Bacteria</taxon>
        <taxon>Bacillati</taxon>
        <taxon>Bacillota</taxon>
        <taxon>Negativicutes</taxon>
        <taxon>Selenomonadales</taxon>
        <taxon>Selenomonadaceae</taxon>
        <taxon>Selenobaculum</taxon>
    </lineage>
</organism>
<evidence type="ECO:0000256" key="11">
    <source>
        <dbReference type="ARBA" id="ARBA00023236"/>
    </source>
</evidence>
<comment type="function">
    <text evidence="12 13">The RecF protein is involved in DNA metabolism; it is required for DNA replication and normal SOS inducibility. RecF binds preferentially to single-stranded, linear DNA. It also seems to bind ATP.</text>
</comment>